<evidence type="ECO:0000256" key="2">
    <source>
        <dbReference type="ARBA" id="ARBA00023276"/>
    </source>
</evidence>
<dbReference type="GO" id="GO:0015979">
    <property type="term" value="P:photosynthesis"/>
    <property type="evidence" value="ECO:0007669"/>
    <property type="project" value="UniProtKB-KW"/>
</dbReference>
<sequence length="347" mass="37492">MIQKKLLALALGLALFSCQKVSHEVVPEKPQGWEIYSTPKESSLRGLSPVTGDIVWVSGSRGTWMRTLDGGKTWDSGTIAGLDTVDFRSIYGFDAEKAVAVSAGQPAVIYKTLDGGKTWVLKHQASEKAFLDGISFATEDRGYVFGDPEDGRWTILETVDQGESWRLIDSLPQAAEGEAGFAASASSFIAEGDHLYLGSGGKEANLYVSKDRGNSWEKFKSPLQQGESSQGIFALTSTGKGEIIVTGGDYLHENQSEGNLGIFLPGDKKWINSETSVFGYRSGITFFPRFQWVVAVGPNGTDFSKDGGLNWEKISSENEGFHAVKMSQSEGTLWASGAQGKVGKLTF</sequence>
<dbReference type="InterPro" id="IPR015943">
    <property type="entry name" value="WD40/YVTN_repeat-like_dom_sf"/>
</dbReference>
<gene>
    <name evidence="5" type="ORF">SAMN04488519_10571</name>
</gene>
<evidence type="ECO:0000256" key="3">
    <source>
        <dbReference type="SAM" id="SignalP"/>
    </source>
</evidence>
<dbReference type="AlphaFoldDB" id="A0A1I5FV81"/>
<organism evidence="5 6">
    <name type="scientific">Algoriphagus ornithinivorans</name>
    <dbReference type="NCBI Taxonomy" id="226506"/>
    <lineage>
        <taxon>Bacteria</taxon>
        <taxon>Pseudomonadati</taxon>
        <taxon>Bacteroidota</taxon>
        <taxon>Cytophagia</taxon>
        <taxon>Cytophagales</taxon>
        <taxon>Cyclobacteriaceae</taxon>
        <taxon>Algoriphagus</taxon>
    </lineage>
</organism>
<feature type="domain" description="Photosynthesis system II assembly factor Ycf48/Hcf136-like" evidence="4">
    <location>
        <begin position="31"/>
        <end position="120"/>
    </location>
</feature>
<dbReference type="PROSITE" id="PS51257">
    <property type="entry name" value="PROKAR_LIPOPROTEIN"/>
    <property type="match status" value="1"/>
</dbReference>
<dbReference type="Proteomes" id="UP000199564">
    <property type="component" value="Unassembled WGS sequence"/>
</dbReference>
<evidence type="ECO:0000256" key="1">
    <source>
        <dbReference type="ARBA" id="ARBA00022531"/>
    </source>
</evidence>
<dbReference type="RefSeq" id="WP_175557878.1">
    <property type="nucleotide sequence ID" value="NZ_FOVW01000005.1"/>
</dbReference>
<reference evidence="6" key="1">
    <citation type="submission" date="2016-10" db="EMBL/GenBank/DDBJ databases">
        <authorList>
            <person name="Varghese N."/>
            <person name="Submissions S."/>
        </authorList>
    </citation>
    <scope>NUCLEOTIDE SEQUENCE [LARGE SCALE GENOMIC DNA]</scope>
    <source>
        <strain evidence="6">DSM 15282</strain>
    </source>
</reference>
<feature type="chain" id="PRO_5011487782" description="Photosynthesis system II assembly factor Ycf48/Hcf136-like domain-containing protein" evidence="3">
    <location>
        <begin position="23"/>
        <end position="347"/>
    </location>
</feature>
<protein>
    <recommendedName>
        <fullName evidence="4">Photosynthesis system II assembly factor Ycf48/Hcf136-like domain-containing protein</fullName>
    </recommendedName>
</protein>
<dbReference type="InterPro" id="IPR028203">
    <property type="entry name" value="PSII_CF48-like_dom"/>
</dbReference>
<accession>A0A1I5FV81</accession>
<dbReference type="Gene3D" id="2.130.10.10">
    <property type="entry name" value="YVTN repeat-like/Quinoprotein amine dehydrogenase"/>
    <property type="match status" value="1"/>
</dbReference>
<name>A0A1I5FV81_9BACT</name>
<dbReference type="PANTHER" id="PTHR47199">
    <property type="entry name" value="PHOTOSYSTEM II STABILITY/ASSEMBLY FACTOR HCF136, CHLOROPLASTIC"/>
    <property type="match status" value="1"/>
</dbReference>
<dbReference type="Pfam" id="PF14870">
    <property type="entry name" value="PSII_BNR"/>
    <property type="match status" value="1"/>
</dbReference>
<keyword evidence="3" id="KW-0732">Signal</keyword>
<evidence type="ECO:0000313" key="6">
    <source>
        <dbReference type="Proteomes" id="UP000199564"/>
    </source>
</evidence>
<evidence type="ECO:0000259" key="4">
    <source>
        <dbReference type="Pfam" id="PF14870"/>
    </source>
</evidence>
<keyword evidence="6" id="KW-1185">Reference proteome</keyword>
<dbReference type="STRING" id="226506.SAMN04488519_10571"/>
<keyword evidence="2" id="KW-0604">Photosystem II</keyword>
<evidence type="ECO:0000313" key="5">
    <source>
        <dbReference type="EMBL" id="SFO27714.1"/>
    </source>
</evidence>
<dbReference type="EMBL" id="FOVW01000005">
    <property type="protein sequence ID" value="SFO27714.1"/>
    <property type="molecule type" value="Genomic_DNA"/>
</dbReference>
<dbReference type="SUPFAM" id="SSF110296">
    <property type="entry name" value="Oligoxyloglucan reducing end-specific cellobiohydrolase"/>
    <property type="match status" value="1"/>
</dbReference>
<keyword evidence="1" id="KW-0602">Photosynthesis</keyword>
<feature type="signal peptide" evidence="3">
    <location>
        <begin position="1"/>
        <end position="22"/>
    </location>
</feature>
<proteinExistence type="predicted"/>
<dbReference type="GO" id="GO:0009523">
    <property type="term" value="C:photosystem II"/>
    <property type="evidence" value="ECO:0007669"/>
    <property type="project" value="UniProtKB-KW"/>
</dbReference>
<dbReference type="PANTHER" id="PTHR47199:SF2">
    <property type="entry name" value="PHOTOSYSTEM II STABILITY_ASSEMBLY FACTOR HCF136, CHLOROPLASTIC"/>
    <property type="match status" value="1"/>
</dbReference>